<dbReference type="AlphaFoldDB" id="A0A2A3YI59"/>
<proteinExistence type="predicted"/>
<dbReference type="EMBL" id="NRGR01000019">
    <property type="protein sequence ID" value="PCC38958.1"/>
    <property type="molecule type" value="Genomic_DNA"/>
</dbReference>
<accession>A0A2A3YI59</accession>
<keyword evidence="2" id="KW-1185">Reference proteome</keyword>
<comment type="caution">
    <text evidence="1">The sequence shown here is derived from an EMBL/GenBank/DDBJ whole genome shotgun (WGS) entry which is preliminary data.</text>
</comment>
<dbReference type="Proteomes" id="UP000218598">
    <property type="component" value="Unassembled WGS sequence"/>
</dbReference>
<evidence type="ECO:0000313" key="2">
    <source>
        <dbReference type="Proteomes" id="UP000218598"/>
    </source>
</evidence>
<sequence length="92" mass="9906">MRCLLVVLVVLVVPVVLVVLIRPGSCGLDRRSSRAAPEETPAPITAPRAMMHGHATETMVPLGTDAVSESTAPPHRAPFMRSAAWDMLPWLP</sequence>
<gene>
    <name evidence="1" type="ORF">CIK66_11470</name>
</gene>
<organism evidence="1 2">
    <name type="scientific">Brachybacterium alimentarium</name>
    <dbReference type="NCBI Taxonomy" id="47845"/>
    <lineage>
        <taxon>Bacteria</taxon>
        <taxon>Bacillati</taxon>
        <taxon>Actinomycetota</taxon>
        <taxon>Actinomycetes</taxon>
        <taxon>Micrococcales</taxon>
        <taxon>Dermabacteraceae</taxon>
        <taxon>Brachybacterium</taxon>
    </lineage>
</organism>
<reference evidence="1 2" key="1">
    <citation type="journal article" date="2017" name="Elife">
        <title>Extensive horizontal gene transfer in cheese-associated bacteria.</title>
        <authorList>
            <person name="Bonham K.S."/>
            <person name="Wolfe B.E."/>
            <person name="Dutton R.J."/>
        </authorList>
    </citation>
    <scope>NUCLEOTIDE SEQUENCE [LARGE SCALE GENOMIC DNA]</scope>
    <source>
        <strain evidence="1 2">341_9</strain>
    </source>
</reference>
<evidence type="ECO:0000313" key="1">
    <source>
        <dbReference type="EMBL" id="PCC38958.1"/>
    </source>
</evidence>
<name>A0A2A3YI59_9MICO</name>
<protein>
    <submittedName>
        <fullName evidence="1">Uncharacterized protein</fullName>
    </submittedName>
</protein>